<keyword evidence="4" id="KW-1185">Reference proteome</keyword>
<feature type="compositionally biased region" description="Polar residues" evidence="1">
    <location>
        <begin position="413"/>
        <end position="425"/>
    </location>
</feature>
<feature type="region of interest" description="Disordered" evidence="1">
    <location>
        <begin position="413"/>
        <end position="436"/>
    </location>
</feature>
<sequence>MRQPPSLLPALLFLLGLCACSEEPCVPNDSTGRPPFGLLVTGERVDISLYPFDNGGCVPEGVVPTRFTAEVSGPDGQPVPNEALLGSSSGVPATLRLTPETPGRHHMLVAFEPVGGLQQFDLQVAKDRTRESTLERVPDACRTLERTARGAWLCDTRVFREGITKQTLPDGRQAVSGDVVWVVNEQETRRYVDRGDQLELTAVQPHFEGPPKALLATDEELVVLHNQRLQRLRFDGTTLVLTASTDWGGADPSSGATASLGLLLRTGDRLAVIGYRPALGNRLSLCAYQLEADRIALTQEPCQILSGSLMGFEGSVLWMGEPSPTTSLLLSLHRLEWTGSQLEPRGSLFLDETLPLIVQRMDRTSTVPVLGMGFPLRGIPARTGVPVYSPERGEVYLEHLDAESIEPQASTNLFWSSAPNGSTEPGTRIRLRPSTP</sequence>
<gene>
    <name evidence="3" type="ORF">SYV04_15395</name>
</gene>
<keyword evidence="2" id="KW-0732">Signal</keyword>
<dbReference type="EMBL" id="JAXIVS010000004">
    <property type="protein sequence ID" value="MDY7227799.1"/>
    <property type="molecule type" value="Genomic_DNA"/>
</dbReference>
<evidence type="ECO:0000313" key="3">
    <source>
        <dbReference type="EMBL" id="MDY7227799.1"/>
    </source>
</evidence>
<evidence type="ECO:0008006" key="5">
    <source>
        <dbReference type="Google" id="ProtNLM"/>
    </source>
</evidence>
<dbReference type="RefSeq" id="WP_321546510.1">
    <property type="nucleotide sequence ID" value="NZ_JAXIVS010000004.1"/>
</dbReference>
<evidence type="ECO:0000313" key="4">
    <source>
        <dbReference type="Proteomes" id="UP001291309"/>
    </source>
</evidence>
<organism evidence="3 4">
    <name type="scientific">Hyalangium rubrum</name>
    <dbReference type="NCBI Taxonomy" id="3103134"/>
    <lineage>
        <taxon>Bacteria</taxon>
        <taxon>Pseudomonadati</taxon>
        <taxon>Myxococcota</taxon>
        <taxon>Myxococcia</taxon>
        <taxon>Myxococcales</taxon>
        <taxon>Cystobacterineae</taxon>
        <taxon>Archangiaceae</taxon>
        <taxon>Hyalangium</taxon>
    </lineage>
</organism>
<reference evidence="3 4" key="1">
    <citation type="submission" date="2023-12" db="EMBL/GenBank/DDBJ databases">
        <title>the genome sequence of Hyalangium sp. s54d21.</title>
        <authorList>
            <person name="Zhang X."/>
        </authorList>
    </citation>
    <scope>NUCLEOTIDE SEQUENCE [LARGE SCALE GENOMIC DNA]</scope>
    <source>
        <strain evidence="4">s54d21</strain>
    </source>
</reference>
<evidence type="ECO:0000256" key="1">
    <source>
        <dbReference type="SAM" id="MobiDB-lite"/>
    </source>
</evidence>
<proteinExistence type="predicted"/>
<comment type="caution">
    <text evidence="3">The sequence shown here is derived from an EMBL/GenBank/DDBJ whole genome shotgun (WGS) entry which is preliminary data.</text>
</comment>
<accession>A0ABU5H3X0</accession>
<name>A0ABU5H3X0_9BACT</name>
<evidence type="ECO:0000256" key="2">
    <source>
        <dbReference type="SAM" id="SignalP"/>
    </source>
</evidence>
<dbReference type="PROSITE" id="PS51257">
    <property type="entry name" value="PROKAR_LIPOPROTEIN"/>
    <property type="match status" value="1"/>
</dbReference>
<protein>
    <recommendedName>
        <fullName evidence="5">Lipoprotein</fullName>
    </recommendedName>
</protein>
<dbReference type="Proteomes" id="UP001291309">
    <property type="component" value="Unassembled WGS sequence"/>
</dbReference>
<feature type="signal peptide" evidence="2">
    <location>
        <begin position="1"/>
        <end position="21"/>
    </location>
</feature>
<feature type="chain" id="PRO_5046393797" description="Lipoprotein" evidence="2">
    <location>
        <begin position="22"/>
        <end position="436"/>
    </location>
</feature>